<feature type="compositionally biased region" description="Low complexity" evidence="1">
    <location>
        <begin position="907"/>
        <end position="919"/>
    </location>
</feature>
<evidence type="ECO:0000259" key="2">
    <source>
        <dbReference type="Pfam" id="PF24355"/>
    </source>
</evidence>
<feature type="compositionally biased region" description="Basic and acidic residues" evidence="1">
    <location>
        <begin position="773"/>
        <end position="860"/>
    </location>
</feature>
<feature type="region of interest" description="Disordered" evidence="1">
    <location>
        <begin position="603"/>
        <end position="636"/>
    </location>
</feature>
<organism evidence="3">
    <name type="scientific">Rosellinia necatrix</name>
    <name type="common">White root-rot fungus</name>
    <dbReference type="NCBI Taxonomy" id="77044"/>
    <lineage>
        <taxon>Eukaryota</taxon>
        <taxon>Fungi</taxon>
        <taxon>Dikarya</taxon>
        <taxon>Ascomycota</taxon>
        <taxon>Pezizomycotina</taxon>
        <taxon>Sordariomycetes</taxon>
        <taxon>Xylariomycetidae</taxon>
        <taxon>Xylariales</taxon>
        <taxon>Xylariaceae</taxon>
        <taxon>Rosellinia</taxon>
    </lineage>
</organism>
<feature type="compositionally biased region" description="Low complexity" evidence="1">
    <location>
        <begin position="754"/>
        <end position="772"/>
    </location>
</feature>
<dbReference type="OrthoDB" id="5413703at2759"/>
<proteinExistence type="predicted"/>
<dbReference type="Proteomes" id="UP000054516">
    <property type="component" value="Unassembled WGS sequence"/>
</dbReference>
<dbReference type="EMBL" id="DF977450">
    <property type="protein sequence ID" value="GAP83833.2"/>
    <property type="molecule type" value="Genomic_DNA"/>
</dbReference>
<sequence length="933" mass="100775">MADGRTQHQAHWGSETAPSGPRALVENATTSTGPETSSVASPVAGHPHNDIQKGASAVNAILEQRDSTTSAQRPNPRPFLGPREFSNDLVDEIRKVIRQEFLGACNPKDQSRRASIEDGGAGRISTSEYNSAQEKRLSQTSMSAQLTRDESNVGSRSPTSVPSSDSDHAAMHTPTPTPSPPANISAAFFQPTFPATMKLDLSKPAVRFSEDVTVVRSPLSGPALPPAKKAPRPMYRRISSSGGDLPPEWGVLFDGNGFPTVRCEQVLGSLAKCLAEEFPPRDGVVITPEKLGLFYSRFRIEGEIYPFEGIFHLFPREENGAGAMTGSTDRLAVYHDRVSDFFTDLDCEYYLVPPPPAETTAPLTISPTAISAATSPSSPVFPRPDSYSSFLLPASKSAPASTAATTTATSPYQPVRPRRRSARPCVPALTLAGFAQFITVCMLAHPDEEARRLDSIASELALVVVDAGLSNPPAVLGSGAPDAQFGPIPALPYPPPSSPSTAGRAERLPRQFVRSLLPVKPDENSRKILAAAVDDLLCDLDLDLNLGLGLSLPSSPSAPTASPAGPRRPSAPTPTATALAFRAAEQNRRWSFASIPTTSTLSLSPGWPAGVTPRLPPPPVPLPRDGSGSPSSAQKALPFSSSAVSLTKFHSVSPSFTPTVSRSDGGGGGGEGSTRSDSPSSYRQHHPRYSYHELRRYEPAEAAIPPHRPQGQLQLQGPPPPPPSSSLSSSAMVVAPRSGNRTTRFELGGEGGEDSATSSDAASTVATVTARPTRADRRSSYHGYEHEREREREWAREMEREREREMKRAREKERERERRPGAHRDRDRDRNRDRDHDRDRDRDRDRGKDRDRDCDRDRRPAPATRPPGDRRWGSALAIPGTARSGPAMARTMSSGDTAGDRNNAAAQQQQQQQQPQQQPRAKGVSFYDERDRG</sequence>
<evidence type="ECO:0000313" key="3">
    <source>
        <dbReference type="EMBL" id="GAP83833.2"/>
    </source>
</evidence>
<dbReference type="AlphaFoldDB" id="A0A1S7UKM0"/>
<feature type="region of interest" description="Disordered" evidence="1">
    <location>
        <begin position="553"/>
        <end position="574"/>
    </location>
</feature>
<feature type="compositionally biased region" description="Low complexity" evidence="1">
    <location>
        <begin position="155"/>
        <end position="164"/>
    </location>
</feature>
<feature type="region of interest" description="Disordered" evidence="1">
    <location>
        <begin position="652"/>
        <end position="933"/>
    </location>
</feature>
<protein>
    <submittedName>
        <fullName evidence="3">Putative hydroxyproline-rich glycoprotein dz-hrgp protein</fullName>
    </submittedName>
</protein>
<dbReference type="PANTHER" id="PTHR39611">
    <property type="entry name" value="HYDROXYPROLINE-RICH GLYCOPROTEIN DZ-HRGP-RELATED"/>
    <property type="match status" value="1"/>
</dbReference>
<dbReference type="InterPro" id="IPR055936">
    <property type="entry name" value="DUF7514"/>
</dbReference>
<dbReference type="Pfam" id="PF24355">
    <property type="entry name" value="DUF7514"/>
    <property type="match status" value="2"/>
</dbReference>
<gene>
    <name evidence="3" type="ORF">SAMD00023353_0502470</name>
</gene>
<feature type="compositionally biased region" description="Polar residues" evidence="1">
    <location>
        <begin position="124"/>
        <end position="146"/>
    </location>
</feature>
<reference evidence="3" key="1">
    <citation type="submission" date="2016-03" db="EMBL/GenBank/DDBJ databases">
        <title>Draft genome sequence of Rosellinia necatrix.</title>
        <authorList>
            <person name="Kanematsu S."/>
        </authorList>
    </citation>
    <scope>NUCLEOTIDE SEQUENCE [LARGE SCALE GENOMIC DNA]</scope>
    <source>
        <strain evidence="3">W97</strain>
    </source>
</reference>
<feature type="domain" description="DUF7514" evidence="2">
    <location>
        <begin position="418"/>
        <end position="465"/>
    </location>
</feature>
<feature type="compositionally biased region" description="Basic and acidic residues" evidence="1">
    <location>
        <begin position="690"/>
        <end position="699"/>
    </location>
</feature>
<name>A0A1S7UKM0_ROSNE</name>
<keyword evidence="4" id="KW-1185">Reference proteome</keyword>
<dbReference type="PANTHER" id="PTHR39611:SF1">
    <property type="entry name" value="HYDROXYPROLINE-RICH GLYCOPROTEIN DZ-HRGP"/>
    <property type="match status" value="1"/>
</dbReference>
<accession>A0A1S7UKM0</accession>
<evidence type="ECO:0000256" key="1">
    <source>
        <dbReference type="SAM" id="MobiDB-lite"/>
    </source>
</evidence>
<feature type="region of interest" description="Disordered" evidence="1">
    <location>
        <begin position="108"/>
        <end position="186"/>
    </location>
</feature>
<evidence type="ECO:0000313" key="4">
    <source>
        <dbReference type="Proteomes" id="UP000054516"/>
    </source>
</evidence>
<feature type="compositionally biased region" description="Polar residues" evidence="1">
    <location>
        <begin position="27"/>
        <end position="40"/>
    </location>
</feature>
<feature type="domain" description="DUF7514" evidence="2">
    <location>
        <begin position="250"/>
        <end position="355"/>
    </location>
</feature>
<feature type="region of interest" description="Disordered" evidence="1">
    <location>
        <begin position="1"/>
        <end position="52"/>
    </location>
</feature>
<feature type="region of interest" description="Disordered" evidence="1">
    <location>
        <begin position="65"/>
        <end position="84"/>
    </location>
</feature>